<dbReference type="EMBL" id="SWJQ01000107">
    <property type="protein sequence ID" value="TRZ21948.1"/>
    <property type="molecule type" value="Genomic_DNA"/>
</dbReference>
<name>A0A8K1LQD2_9PASS</name>
<dbReference type="Proteomes" id="UP000796761">
    <property type="component" value="Unassembled WGS sequence"/>
</dbReference>
<reference evidence="2" key="1">
    <citation type="submission" date="2019-04" db="EMBL/GenBank/DDBJ databases">
        <title>Genome assembly of Zosterops borbonicus 15179.</title>
        <authorList>
            <person name="Leroy T."/>
            <person name="Anselmetti Y."/>
            <person name="Tilak M.-K."/>
            <person name="Nabholz B."/>
        </authorList>
    </citation>
    <scope>NUCLEOTIDE SEQUENCE</scope>
    <source>
        <strain evidence="2">HGM_15179</strain>
        <tissue evidence="2">Muscle</tissue>
    </source>
</reference>
<proteinExistence type="predicted"/>
<evidence type="ECO:0000313" key="2">
    <source>
        <dbReference type="EMBL" id="TRZ21948.1"/>
    </source>
</evidence>
<organism evidence="2 3">
    <name type="scientific">Zosterops borbonicus</name>
    <dbReference type="NCBI Taxonomy" id="364589"/>
    <lineage>
        <taxon>Eukaryota</taxon>
        <taxon>Metazoa</taxon>
        <taxon>Chordata</taxon>
        <taxon>Craniata</taxon>
        <taxon>Vertebrata</taxon>
        <taxon>Euteleostomi</taxon>
        <taxon>Archelosauria</taxon>
        <taxon>Archosauria</taxon>
        <taxon>Dinosauria</taxon>
        <taxon>Saurischia</taxon>
        <taxon>Theropoda</taxon>
        <taxon>Coelurosauria</taxon>
        <taxon>Aves</taxon>
        <taxon>Neognathae</taxon>
        <taxon>Neoaves</taxon>
        <taxon>Telluraves</taxon>
        <taxon>Australaves</taxon>
        <taxon>Passeriformes</taxon>
        <taxon>Sylvioidea</taxon>
        <taxon>Zosteropidae</taxon>
        <taxon>Zosterops</taxon>
    </lineage>
</organism>
<sequence>MHCVWRREEKRREEKRREEKRREEKRREEKRREEKRREEKRREEKREEKLLLDCFPAKRRIKCDPNNQSWSSEFFSGLAEGTEPTSPFLGGSDCATEKMFPWTVPPRASHPKDSPISNIFYKGYSFLPRDGN</sequence>
<keyword evidence="3" id="KW-1185">Reference proteome</keyword>
<protein>
    <submittedName>
        <fullName evidence="2">Uncharacterized protein</fullName>
    </submittedName>
</protein>
<comment type="caution">
    <text evidence="2">The sequence shown here is derived from an EMBL/GenBank/DDBJ whole genome shotgun (WGS) entry which is preliminary data.</text>
</comment>
<dbReference type="AlphaFoldDB" id="A0A8K1LQD2"/>
<feature type="region of interest" description="Disordered" evidence="1">
    <location>
        <begin position="1"/>
        <end position="46"/>
    </location>
</feature>
<accession>A0A8K1LQD2</accession>
<evidence type="ECO:0000313" key="3">
    <source>
        <dbReference type="Proteomes" id="UP000796761"/>
    </source>
</evidence>
<evidence type="ECO:0000256" key="1">
    <source>
        <dbReference type="SAM" id="MobiDB-lite"/>
    </source>
</evidence>
<gene>
    <name evidence="2" type="ORF">HGM15179_005091</name>
</gene>